<organism evidence="4">
    <name type="scientific">Salix viminalis</name>
    <name type="common">Common osier</name>
    <name type="synonym">Basket willow</name>
    <dbReference type="NCBI Taxonomy" id="40686"/>
    <lineage>
        <taxon>Eukaryota</taxon>
        <taxon>Viridiplantae</taxon>
        <taxon>Streptophyta</taxon>
        <taxon>Embryophyta</taxon>
        <taxon>Tracheophyta</taxon>
        <taxon>Spermatophyta</taxon>
        <taxon>Magnoliopsida</taxon>
        <taxon>eudicotyledons</taxon>
        <taxon>Gunneridae</taxon>
        <taxon>Pentapetalae</taxon>
        <taxon>rosids</taxon>
        <taxon>fabids</taxon>
        <taxon>Malpighiales</taxon>
        <taxon>Salicaceae</taxon>
        <taxon>Saliceae</taxon>
        <taxon>Salix</taxon>
    </lineage>
</organism>
<dbReference type="NCBIfam" id="TIGR00756">
    <property type="entry name" value="PPR"/>
    <property type="match status" value="1"/>
</dbReference>
<evidence type="ECO:0000313" key="4">
    <source>
        <dbReference type="EMBL" id="VFU33867.1"/>
    </source>
</evidence>
<protein>
    <recommendedName>
        <fullName evidence="5">Pentatricopeptide repeat-containing protein</fullName>
    </recommendedName>
</protein>
<reference evidence="4" key="1">
    <citation type="submission" date="2019-03" db="EMBL/GenBank/DDBJ databases">
        <authorList>
            <person name="Mank J."/>
            <person name="Almeida P."/>
        </authorList>
    </citation>
    <scope>NUCLEOTIDE SEQUENCE</scope>
    <source>
        <strain evidence="4">78183</strain>
    </source>
</reference>
<proteinExistence type="inferred from homology"/>
<dbReference type="EMBL" id="CAADRP010000959">
    <property type="protein sequence ID" value="VFU33867.1"/>
    <property type="molecule type" value="Genomic_DNA"/>
</dbReference>
<accession>A0A6N2KYX7</accession>
<dbReference type="AlphaFoldDB" id="A0A6N2KYX7"/>
<dbReference type="InterPro" id="IPR011990">
    <property type="entry name" value="TPR-like_helical_dom_sf"/>
</dbReference>
<feature type="region of interest" description="Disordered" evidence="3">
    <location>
        <begin position="1"/>
        <end position="30"/>
    </location>
</feature>
<sequence length="218" mass="24660">MLLPSLKREKETPSGLENLSSSASKEVRNKQSEIPQLFNLTMMMLTRKSAFRATASDSRVLQQHMEMGIFPSSFLFFNHHHISTSACTEKPSLPKNNGGFVSNNSTDINIDDAIASFYRMVRMNQRPSAVEFVKFFGSFTKKKQYSTVVSLCNYMDFVGVSHDVYSLNVLINCLCRSKHVHFAVSVLGKMFKLVFNLMLSHSLLYSMGSAMRGKLKMQ</sequence>
<evidence type="ECO:0000256" key="1">
    <source>
        <dbReference type="ARBA" id="ARBA00007626"/>
    </source>
</evidence>
<keyword evidence="2" id="KW-0677">Repeat</keyword>
<comment type="similarity">
    <text evidence="1">Belongs to the PPR family. P subfamily.</text>
</comment>
<evidence type="ECO:0000256" key="3">
    <source>
        <dbReference type="SAM" id="MobiDB-lite"/>
    </source>
</evidence>
<dbReference type="InterPro" id="IPR002885">
    <property type="entry name" value="PPR_rpt"/>
</dbReference>
<gene>
    <name evidence="4" type="ORF">SVIM_LOCUS159015</name>
</gene>
<dbReference type="Gene3D" id="1.25.40.10">
    <property type="entry name" value="Tetratricopeptide repeat domain"/>
    <property type="match status" value="1"/>
</dbReference>
<feature type="compositionally biased region" description="Basic and acidic residues" evidence="3">
    <location>
        <begin position="1"/>
        <end position="12"/>
    </location>
</feature>
<evidence type="ECO:0000256" key="2">
    <source>
        <dbReference type="ARBA" id="ARBA00022737"/>
    </source>
</evidence>
<evidence type="ECO:0008006" key="5">
    <source>
        <dbReference type="Google" id="ProtNLM"/>
    </source>
</evidence>
<feature type="compositionally biased region" description="Polar residues" evidence="3">
    <location>
        <begin position="15"/>
        <end position="24"/>
    </location>
</feature>
<dbReference type="PANTHER" id="PTHR47941">
    <property type="entry name" value="PENTATRICOPEPTIDE REPEAT-CONTAINING PROTEIN 3, MITOCHONDRIAL"/>
    <property type="match status" value="1"/>
</dbReference>
<name>A0A6N2KYX7_SALVM</name>